<dbReference type="GO" id="GO:0003700">
    <property type="term" value="F:DNA-binding transcription factor activity"/>
    <property type="evidence" value="ECO:0007669"/>
    <property type="project" value="InterPro"/>
</dbReference>
<dbReference type="AlphaFoldDB" id="A0A261T9V6"/>
<dbReference type="InterPro" id="IPR058163">
    <property type="entry name" value="LysR-type_TF_proteobact-type"/>
</dbReference>
<gene>
    <name evidence="7" type="ORF">CAL25_21980</name>
</gene>
<dbReference type="GO" id="GO:0043565">
    <property type="term" value="F:sequence-specific DNA binding"/>
    <property type="evidence" value="ECO:0007669"/>
    <property type="project" value="TreeGrafter"/>
</dbReference>
<evidence type="ECO:0000313" key="8">
    <source>
        <dbReference type="Proteomes" id="UP000216913"/>
    </source>
</evidence>
<dbReference type="GO" id="GO:0006351">
    <property type="term" value="P:DNA-templated transcription"/>
    <property type="evidence" value="ECO:0007669"/>
    <property type="project" value="TreeGrafter"/>
</dbReference>
<dbReference type="InterPro" id="IPR036390">
    <property type="entry name" value="WH_DNA-bd_sf"/>
</dbReference>
<dbReference type="InterPro" id="IPR005119">
    <property type="entry name" value="LysR_subst-bd"/>
</dbReference>
<protein>
    <recommendedName>
        <fullName evidence="6">HTH lysR-type domain-containing protein</fullName>
    </recommendedName>
</protein>
<reference evidence="7 8" key="1">
    <citation type="submission" date="2017-05" db="EMBL/GenBank/DDBJ databases">
        <title>Complete and WGS of Bordetella genogroups.</title>
        <authorList>
            <person name="Spilker T."/>
            <person name="LiPuma J."/>
        </authorList>
    </citation>
    <scope>NUCLEOTIDE SEQUENCE [LARGE SCALE GENOMIC DNA]</scope>
    <source>
        <strain evidence="7 8">AU10456</strain>
    </source>
</reference>
<dbReference type="SUPFAM" id="SSF53850">
    <property type="entry name" value="Periplasmic binding protein-like II"/>
    <property type="match status" value="1"/>
</dbReference>
<comment type="caution">
    <text evidence="7">The sequence shown here is derived from an EMBL/GenBank/DDBJ whole genome shotgun (WGS) entry which is preliminary data.</text>
</comment>
<sequence length="350" mass="39018">MAVPQRHKPRDCKTMAHSDSAFNLNDIAIFVEVAKRLNISRTAELIGVPATTLSRRLRVLEARLGVELLSRSTRNIALTEAGKLYYDRCRMLVEQAIDAQDVLLDEGIRPRGTLKVLLPDPLEALDLVGMASAFARAWPELRLRCDYAYERGWEGAREFDVALRWGTQADSDLVARRVGDFPFRLYASASYLARAGRPARPEELATHECLIATQCRELSAWVLERDGRRMTVEPEGRVHANDIEMTRRFASEGMGIVALPAHDPRNRELVQVLDDWALAPIALYAMYGSRTPPARARAFVDALIDHVTPKSRDAAPRRATQTPVPAHTPVLAPPAARARVTDARVSAWTA</sequence>
<dbReference type="PANTHER" id="PTHR30537:SF5">
    <property type="entry name" value="HTH-TYPE TRANSCRIPTIONAL ACTIVATOR TTDR-RELATED"/>
    <property type="match status" value="1"/>
</dbReference>
<dbReference type="InterPro" id="IPR000847">
    <property type="entry name" value="LysR_HTH_N"/>
</dbReference>
<feature type="domain" description="HTH lysR-type" evidence="6">
    <location>
        <begin position="22"/>
        <end position="79"/>
    </location>
</feature>
<dbReference type="Pfam" id="PF03466">
    <property type="entry name" value="LysR_substrate"/>
    <property type="match status" value="1"/>
</dbReference>
<organism evidence="7 8">
    <name type="scientific">Bordetella genomosp. 5</name>
    <dbReference type="NCBI Taxonomy" id="1395608"/>
    <lineage>
        <taxon>Bacteria</taxon>
        <taxon>Pseudomonadati</taxon>
        <taxon>Pseudomonadota</taxon>
        <taxon>Betaproteobacteria</taxon>
        <taxon>Burkholderiales</taxon>
        <taxon>Alcaligenaceae</taxon>
        <taxon>Bordetella</taxon>
    </lineage>
</organism>
<dbReference type="SUPFAM" id="SSF46785">
    <property type="entry name" value="Winged helix' DNA-binding domain"/>
    <property type="match status" value="1"/>
</dbReference>
<dbReference type="OrthoDB" id="116299at2"/>
<dbReference type="Gene3D" id="3.40.190.290">
    <property type="match status" value="1"/>
</dbReference>
<keyword evidence="2" id="KW-0805">Transcription regulation</keyword>
<feature type="region of interest" description="Disordered" evidence="5">
    <location>
        <begin position="310"/>
        <end position="332"/>
    </location>
</feature>
<evidence type="ECO:0000256" key="5">
    <source>
        <dbReference type="SAM" id="MobiDB-lite"/>
    </source>
</evidence>
<dbReference type="CDD" id="cd08422">
    <property type="entry name" value="PBP2_CrgA_like"/>
    <property type="match status" value="1"/>
</dbReference>
<name>A0A261T9V6_9BORD</name>
<dbReference type="PROSITE" id="PS50931">
    <property type="entry name" value="HTH_LYSR"/>
    <property type="match status" value="1"/>
</dbReference>
<comment type="similarity">
    <text evidence="1">Belongs to the LysR transcriptional regulatory family.</text>
</comment>
<dbReference type="EMBL" id="NEVP01000012">
    <property type="protein sequence ID" value="OZI45890.1"/>
    <property type="molecule type" value="Genomic_DNA"/>
</dbReference>
<evidence type="ECO:0000256" key="4">
    <source>
        <dbReference type="ARBA" id="ARBA00023163"/>
    </source>
</evidence>
<accession>A0A261T9V6</accession>
<proteinExistence type="inferred from homology"/>
<evidence type="ECO:0000259" key="6">
    <source>
        <dbReference type="PROSITE" id="PS50931"/>
    </source>
</evidence>
<dbReference type="InterPro" id="IPR036388">
    <property type="entry name" value="WH-like_DNA-bd_sf"/>
</dbReference>
<keyword evidence="4" id="KW-0804">Transcription</keyword>
<keyword evidence="3" id="KW-0238">DNA-binding</keyword>
<dbReference type="FunFam" id="1.10.10.10:FF:000001">
    <property type="entry name" value="LysR family transcriptional regulator"/>
    <property type="match status" value="1"/>
</dbReference>
<evidence type="ECO:0000313" key="7">
    <source>
        <dbReference type="EMBL" id="OZI45890.1"/>
    </source>
</evidence>
<evidence type="ECO:0000256" key="1">
    <source>
        <dbReference type="ARBA" id="ARBA00009437"/>
    </source>
</evidence>
<dbReference type="Pfam" id="PF00126">
    <property type="entry name" value="HTH_1"/>
    <property type="match status" value="1"/>
</dbReference>
<evidence type="ECO:0000256" key="3">
    <source>
        <dbReference type="ARBA" id="ARBA00023125"/>
    </source>
</evidence>
<evidence type="ECO:0000256" key="2">
    <source>
        <dbReference type="ARBA" id="ARBA00023015"/>
    </source>
</evidence>
<dbReference type="Gene3D" id="1.10.10.10">
    <property type="entry name" value="Winged helix-like DNA-binding domain superfamily/Winged helix DNA-binding domain"/>
    <property type="match status" value="1"/>
</dbReference>
<dbReference type="Proteomes" id="UP000216913">
    <property type="component" value="Unassembled WGS sequence"/>
</dbReference>
<dbReference type="PANTHER" id="PTHR30537">
    <property type="entry name" value="HTH-TYPE TRANSCRIPTIONAL REGULATOR"/>
    <property type="match status" value="1"/>
</dbReference>
<keyword evidence="8" id="KW-1185">Reference proteome</keyword>